<evidence type="ECO:0000256" key="5">
    <source>
        <dbReference type="ARBA" id="ARBA00022519"/>
    </source>
</evidence>
<evidence type="ECO:0000256" key="2">
    <source>
        <dbReference type="ARBA" id="ARBA00021549"/>
    </source>
</evidence>
<evidence type="ECO:0000313" key="16">
    <source>
        <dbReference type="Proteomes" id="UP001595455"/>
    </source>
</evidence>
<feature type="transmembrane region" description="Helical" evidence="11">
    <location>
        <begin position="12"/>
        <end position="34"/>
    </location>
</feature>
<evidence type="ECO:0000256" key="9">
    <source>
        <dbReference type="ARBA" id="ARBA00025772"/>
    </source>
</evidence>
<accession>A0A371YTR8</accession>
<dbReference type="SUPFAM" id="SSF54523">
    <property type="entry name" value="Pili subunits"/>
    <property type="match status" value="1"/>
</dbReference>
<dbReference type="GO" id="GO:0015628">
    <property type="term" value="P:protein secretion by the type II secretion system"/>
    <property type="evidence" value="ECO:0007669"/>
    <property type="project" value="InterPro"/>
</dbReference>
<proteinExistence type="inferred from homology"/>
<dbReference type="GO" id="GO:0015627">
    <property type="term" value="C:type II protein secretion system complex"/>
    <property type="evidence" value="ECO:0007669"/>
    <property type="project" value="InterPro"/>
</dbReference>
<dbReference type="InterPro" id="IPR022346">
    <property type="entry name" value="T2SS_GspH"/>
</dbReference>
<reference evidence="14 15" key="2">
    <citation type="submission" date="2018-08" db="EMBL/GenBank/DDBJ databases">
        <title>The draft genome of Acinetobacter sichuanensis strain WCHAc060041.</title>
        <authorList>
            <person name="Qin J."/>
            <person name="Feng Y."/>
            <person name="Zong Z."/>
        </authorList>
    </citation>
    <scope>NUCLEOTIDE SEQUENCE [LARGE SCALE GENOMIC DNA]</scope>
    <source>
        <strain evidence="14 15">WCHAc060041</strain>
    </source>
</reference>
<evidence type="ECO:0000256" key="10">
    <source>
        <dbReference type="ARBA" id="ARBA00030775"/>
    </source>
</evidence>
<keyword evidence="3" id="KW-1003">Cell membrane</keyword>
<keyword evidence="5" id="KW-0997">Cell inner membrane</keyword>
<comment type="caution">
    <text evidence="14">The sequence shown here is derived from an EMBL/GenBank/DDBJ whole genome shotgun (WGS) entry which is preliminary data.</text>
</comment>
<evidence type="ECO:0000256" key="7">
    <source>
        <dbReference type="ARBA" id="ARBA00022989"/>
    </source>
</evidence>
<evidence type="ECO:0000256" key="3">
    <source>
        <dbReference type="ARBA" id="ARBA00022475"/>
    </source>
</evidence>
<evidence type="ECO:0000313" key="14">
    <source>
        <dbReference type="EMBL" id="RFC84847.1"/>
    </source>
</evidence>
<dbReference type="Proteomes" id="UP001595455">
    <property type="component" value="Unassembled WGS sequence"/>
</dbReference>
<organism evidence="14 15">
    <name type="scientific">Acinetobacter sichuanensis</name>
    <dbReference type="NCBI Taxonomy" id="2136183"/>
    <lineage>
        <taxon>Bacteria</taxon>
        <taxon>Pseudomonadati</taxon>
        <taxon>Pseudomonadota</taxon>
        <taxon>Gammaproteobacteria</taxon>
        <taxon>Moraxellales</taxon>
        <taxon>Moraxellaceae</taxon>
        <taxon>Acinetobacter</taxon>
    </lineage>
</organism>
<evidence type="ECO:0000256" key="8">
    <source>
        <dbReference type="ARBA" id="ARBA00023136"/>
    </source>
</evidence>
<keyword evidence="16" id="KW-1185">Reference proteome</keyword>
<comment type="subcellular location">
    <subcellularLocation>
        <location evidence="1">Cell inner membrane</location>
        <topology evidence="1">Single-pass membrane protein</topology>
    </subcellularLocation>
</comment>
<dbReference type="OrthoDB" id="6120962at2"/>
<protein>
    <recommendedName>
        <fullName evidence="2">Type II secretion system protein H</fullName>
    </recommendedName>
    <alternativeName>
        <fullName evidence="10">General secretion pathway protein H</fullName>
    </alternativeName>
</protein>
<feature type="domain" description="General secretion pathway GspH" evidence="12">
    <location>
        <begin position="51"/>
        <end position="153"/>
    </location>
</feature>
<sequence>MYLYCKQQGLTLFELIICICILAIIASLAAPHFLQNRRDQERRNIFPLLDQHIKFARNNAILHHSHVAICSSQDLQFCQDDQWNRGILVFIDRNNNKIRDTNELLLQQTTTNLKFGRLKWNGNITHQKIISFQGDTGLNRGALGSFYYCSLDNPNQHLRFKLGKMAILNQIPTITC</sequence>
<dbReference type="NCBIfam" id="TIGR02532">
    <property type="entry name" value="IV_pilin_GFxxxE"/>
    <property type="match status" value="1"/>
</dbReference>
<reference evidence="13" key="1">
    <citation type="journal article" date="2014" name="Int. J. Syst. Evol. Microbiol.">
        <title>Complete genome of a new Firmicutes species belonging to the dominant human colonic microbiota ('Ruminococcus bicirculans') reveals two chromosomes and a selective capacity to utilize plant glucans.</title>
        <authorList>
            <consortium name="NISC Comparative Sequencing Program"/>
            <person name="Wegmann U."/>
            <person name="Louis P."/>
            <person name="Goesmann A."/>
            <person name="Henrissat B."/>
            <person name="Duncan S.H."/>
            <person name="Flint H.J."/>
        </authorList>
    </citation>
    <scope>NUCLEOTIDE SEQUENCE</scope>
    <source>
        <strain evidence="13">KCTC 62575</strain>
    </source>
</reference>
<evidence type="ECO:0000256" key="4">
    <source>
        <dbReference type="ARBA" id="ARBA00022481"/>
    </source>
</evidence>
<evidence type="ECO:0000256" key="1">
    <source>
        <dbReference type="ARBA" id="ARBA00004377"/>
    </source>
</evidence>
<evidence type="ECO:0000259" key="12">
    <source>
        <dbReference type="Pfam" id="PF12019"/>
    </source>
</evidence>
<dbReference type="Pfam" id="PF12019">
    <property type="entry name" value="GspH"/>
    <property type="match status" value="1"/>
</dbReference>
<reference evidence="13" key="4">
    <citation type="submission" date="2024-09" db="EMBL/GenBank/DDBJ databases">
        <authorList>
            <person name="Sun Q."/>
            <person name="Mori K."/>
        </authorList>
    </citation>
    <scope>NUCLEOTIDE SEQUENCE</scope>
    <source>
        <strain evidence="13">KCTC 62575</strain>
    </source>
</reference>
<dbReference type="EMBL" id="PYIX02000004">
    <property type="protein sequence ID" value="RFC84847.1"/>
    <property type="molecule type" value="Genomic_DNA"/>
</dbReference>
<dbReference type="EMBL" id="JBHRSF010000007">
    <property type="protein sequence ID" value="MFC2994545.1"/>
    <property type="molecule type" value="Genomic_DNA"/>
</dbReference>
<name>A0A371YTR8_9GAMM</name>
<keyword evidence="8 11" id="KW-0472">Membrane</keyword>
<evidence type="ECO:0000313" key="15">
    <source>
        <dbReference type="Proteomes" id="UP000240957"/>
    </source>
</evidence>
<reference evidence="16" key="3">
    <citation type="journal article" date="2019" name="Int. J. Syst. Evol. Microbiol.">
        <title>The Global Catalogue of Microorganisms (GCM) 10K type strain sequencing project: providing services to taxonomists for standard genome sequencing and annotation.</title>
        <authorList>
            <consortium name="The Broad Institute Genomics Platform"/>
            <consortium name="The Broad Institute Genome Sequencing Center for Infectious Disease"/>
            <person name="Wu L."/>
            <person name="Ma J."/>
        </authorList>
    </citation>
    <scope>NUCLEOTIDE SEQUENCE [LARGE SCALE GENOMIC DNA]</scope>
    <source>
        <strain evidence="16">KCTC 62575</strain>
    </source>
</reference>
<gene>
    <name evidence="13" type="ORF">ACFODO_04505</name>
    <name evidence="14" type="ORF">C9E89_004575</name>
</gene>
<comment type="similarity">
    <text evidence="9">Belongs to the GSP H family.</text>
</comment>
<dbReference type="GO" id="GO:0005886">
    <property type="term" value="C:plasma membrane"/>
    <property type="evidence" value="ECO:0007669"/>
    <property type="project" value="UniProtKB-SubCell"/>
</dbReference>
<keyword evidence="7 11" id="KW-1133">Transmembrane helix</keyword>
<evidence type="ECO:0000256" key="6">
    <source>
        <dbReference type="ARBA" id="ARBA00022692"/>
    </source>
</evidence>
<dbReference type="InterPro" id="IPR012902">
    <property type="entry name" value="N_methyl_site"/>
</dbReference>
<dbReference type="InterPro" id="IPR045584">
    <property type="entry name" value="Pilin-like"/>
</dbReference>
<dbReference type="RefSeq" id="WP_107008086.1">
    <property type="nucleotide sequence ID" value="NZ_JBHRSF010000007.1"/>
</dbReference>
<dbReference type="Proteomes" id="UP000240957">
    <property type="component" value="Unassembled WGS sequence"/>
</dbReference>
<dbReference type="Gene3D" id="3.55.40.10">
    <property type="entry name" value="minor pseudopilin epsh domain"/>
    <property type="match status" value="1"/>
</dbReference>
<evidence type="ECO:0000256" key="11">
    <source>
        <dbReference type="SAM" id="Phobius"/>
    </source>
</evidence>
<dbReference type="AlphaFoldDB" id="A0A371YTR8"/>
<keyword evidence="4" id="KW-0488">Methylation</keyword>
<evidence type="ECO:0000313" key="13">
    <source>
        <dbReference type="EMBL" id="MFC2994545.1"/>
    </source>
</evidence>
<keyword evidence="6 11" id="KW-0812">Transmembrane</keyword>